<organism evidence="3 4">
    <name type="scientific">Antrihabitans stalactiti</name>
    <dbReference type="NCBI Taxonomy" id="2584121"/>
    <lineage>
        <taxon>Bacteria</taxon>
        <taxon>Bacillati</taxon>
        <taxon>Actinomycetota</taxon>
        <taxon>Actinomycetes</taxon>
        <taxon>Mycobacteriales</taxon>
        <taxon>Nocardiaceae</taxon>
        <taxon>Antrihabitans</taxon>
    </lineage>
</organism>
<evidence type="ECO:0000313" key="4">
    <source>
        <dbReference type="Proteomes" id="UP000535543"/>
    </source>
</evidence>
<dbReference type="AlphaFoldDB" id="A0A848KHX1"/>
<dbReference type="PROSITE" id="PS50937">
    <property type="entry name" value="HTH_MERR_2"/>
    <property type="match status" value="1"/>
</dbReference>
<dbReference type="Proteomes" id="UP000535543">
    <property type="component" value="Unassembled WGS sequence"/>
</dbReference>
<dbReference type="Gene3D" id="1.10.1660.10">
    <property type="match status" value="1"/>
</dbReference>
<name>A0A848KHX1_9NOCA</name>
<sequence length="291" mass="30899">MNPADGLDDAGEVTPDSTDPNAGYTVRTVALMLGIPVATLRSWTRRYGVGPSGHWPGRHRRYTPIDVAVLRHMQTLIQQGSSSVEAARHAMAANPRPAADPEQLLAAAMRLDSPAAARIVDEYIVHHGVIATWDLLCRPAFVAIEALQSDGDGCIDVEHLLSWTVTRCFQGVPLWPSESAASVVLACADEETHSLPLEALRAALSEHAVSVLMLGAAVPPSALVDTVARRTSEISVVLWAQTPRTAHVSSVHVVQAAGARVLVAGPGWNASELPDSVVQLTGLGDAVQHLR</sequence>
<evidence type="ECO:0000313" key="3">
    <source>
        <dbReference type="EMBL" id="NMN95830.1"/>
    </source>
</evidence>
<feature type="compositionally biased region" description="Acidic residues" evidence="1">
    <location>
        <begin position="1"/>
        <end position="11"/>
    </location>
</feature>
<dbReference type="GO" id="GO:0006355">
    <property type="term" value="P:regulation of DNA-templated transcription"/>
    <property type="evidence" value="ECO:0007669"/>
    <property type="project" value="InterPro"/>
</dbReference>
<evidence type="ECO:0000259" key="2">
    <source>
        <dbReference type="PROSITE" id="PS50937"/>
    </source>
</evidence>
<feature type="region of interest" description="Disordered" evidence="1">
    <location>
        <begin position="1"/>
        <end position="21"/>
    </location>
</feature>
<dbReference type="InterPro" id="IPR000551">
    <property type="entry name" value="MerR-type_HTH_dom"/>
</dbReference>
<proteinExistence type="predicted"/>
<gene>
    <name evidence="3" type="ORF">FGL95_12370</name>
</gene>
<dbReference type="SUPFAM" id="SSF46955">
    <property type="entry name" value="Putative DNA-binding domain"/>
    <property type="match status" value="1"/>
</dbReference>
<dbReference type="Pfam" id="PF13411">
    <property type="entry name" value="MerR_1"/>
    <property type="match status" value="1"/>
</dbReference>
<feature type="domain" description="HTH merR-type" evidence="2">
    <location>
        <begin position="23"/>
        <end position="93"/>
    </location>
</feature>
<dbReference type="Gene3D" id="3.40.50.280">
    <property type="entry name" value="Cobalamin-binding domain"/>
    <property type="match status" value="1"/>
</dbReference>
<protein>
    <submittedName>
        <fullName evidence="3">MerR family transcriptional regulator</fullName>
    </submittedName>
</protein>
<dbReference type="InterPro" id="IPR009061">
    <property type="entry name" value="DNA-bd_dom_put_sf"/>
</dbReference>
<dbReference type="RefSeq" id="WP_169587174.1">
    <property type="nucleotide sequence ID" value="NZ_VCQU01000004.1"/>
</dbReference>
<dbReference type="GO" id="GO:0003677">
    <property type="term" value="F:DNA binding"/>
    <property type="evidence" value="ECO:0007669"/>
    <property type="project" value="InterPro"/>
</dbReference>
<dbReference type="EMBL" id="VCQU01000004">
    <property type="protein sequence ID" value="NMN95830.1"/>
    <property type="molecule type" value="Genomic_DNA"/>
</dbReference>
<reference evidence="3 4" key="1">
    <citation type="submission" date="2019-05" db="EMBL/GenBank/DDBJ databases">
        <authorList>
            <person name="Lee S.D."/>
        </authorList>
    </citation>
    <scope>NUCLEOTIDE SEQUENCE [LARGE SCALE GENOMIC DNA]</scope>
    <source>
        <strain evidence="3 4">YC2-7</strain>
    </source>
</reference>
<keyword evidence="4" id="KW-1185">Reference proteome</keyword>
<evidence type="ECO:0000256" key="1">
    <source>
        <dbReference type="SAM" id="MobiDB-lite"/>
    </source>
</evidence>
<reference evidence="3 4" key="2">
    <citation type="submission" date="2020-06" db="EMBL/GenBank/DDBJ databases">
        <title>Antribacter stalactiti gen. nov., sp. nov., a new member of the family Nacardiaceae isolated from a cave.</title>
        <authorList>
            <person name="Kim I.S."/>
        </authorList>
    </citation>
    <scope>NUCLEOTIDE SEQUENCE [LARGE SCALE GENOMIC DNA]</scope>
    <source>
        <strain evidence="3 4">YC2-7</strain>
    </source>
</reference>
<dbReference type="Gene3D" id="1.10.1240.10">
    <property type="entry name" value="Methionine synthase domain"/>
    <property type="match status" value="1"/>
</dbReference>
<dbReference type="InterPro" id="IPR036594">
    <property type="entry name" value="Meth_synthase_dom"/>
</dbReference>
<comment type="caution">
    <text evidence="3">The sequence shown here is derived from an EMBL/GenBank/DDBJ whole genome shotgun (WGS) entry which is preliminary data.</text>
</comment>
<accession>A0A848KHX1</accession>